<organism evidence="1 2">
    <name type="scientific">Penicillium camemberti (strain FM 013)</name>
    <dbReference type="NCBI Taxonomy" id="1429867"/>
    <lineage>
        <taxon>Eukaryota</taxon>
        <taxon>Fungi</taxon>
        <taxon>Dikarya</taxon>
        <taxon>Ascomycota</taxon>
        <taxon>Pezizomycotina</taxon>
        <taxon>Eurotiomycetes</taxon>
        <taxon>Eurotiomycetidae</taxon>
        <taxon>Eurotiales</taxon>
        <taxon>Aspergillaceae</taxon>
        <taxon>Penicillium</taxon>
    </lineage>
</organism>
<reference evidence="1 2" key="1">
    <citation type="journal article" date="2014" name="Nat. Commun.">
        <title>Multiple recent horizontal transfers of a large genomic region in cheese making fungi.</title>
        <authorList>
            <person name="Cheeseman K."/>
            <person name="Ropars J."/>
            <person name="Renault P."/>
            <person name="Dupont J."/>
            <person name="Gouzy J."/>
            <person name="Branca A."/>
            <person name="Abraham A.L."/>
            <person name="Ceppi M."/>
            <person name="Conseiller E."/>
            <person name="Debuchy R."/>
            <person name="Malagnac F."/>
            <person name="Goarin A."/>
            <person name="Silar P."/>
            <person name="Lacoste S."/>
            <person name="Sallet E."/>
            <person name="Bensimon A."/>
            <person name="Giraud T."/>
            <person name="Brygoo Y."/>
        </authorList>
    </citation>
    <scope>NUCLEOTIDE SEQUENCE [LARGE SCALE GENOMIC DNA]</scope>
    <source>
        <strain evidence="2">FM 013</strain>
    </source>
</reference>
<evidence type="ECO:0000313" key="1">
    <source>
        <dbReference type="EMBL" id="CRL28094.1"/>
    </source>
</evidence>
<dbReference type="AlphaFoldDB" id="A0A0G4PNW8"/>
<evidence type="ECO:0000313" key="2">
    <source>
        <dbReference type="Proteomes" id="UP000053732"/>
    </source>
</evidence>
<proteinExistence type="predicted"/>
<accession>A0A0G4PNW8</accession>
<name>A0A0G4PNW8_PENC3</name>
<protein>
    <submittedName>
        <fullName evidence="1">Str. FM013</fullName>
    </submittedName>
</protein>
<dbReference type="EMBL" id="HG793158">
    <property type="protein sequence ID" value="CRL28094.1"/>
    <property type="molecule type" value="Genomic_DNA"/>
</dbReference>
<keyword evidence="2" id="KW-1185">Reference proteome</keyword>
<dbReference type="Proteomes" id="UP000053732">
    <property type="component" value="Unassembled WGS sequence"/>
</dbReference>
<gene>
    <name evidence="1" type="ORF">PCAMFM013_S025g000152</name>
</gene>
<sequence length="34" mass="3950">MVPQQEATFMEFRTTCRCSTQPCRGSEPDCERPK</sequence>